<comment type="caution">
    <text evidence="2">The sequence shown here is derived from an EMBL/GenBank/DDBJ whole genome shotgun (WGS) entry which is preliminary data.</text>
</comment>
<protein>
    <submittedName>
        <fullName evidence="2">Uncharacterized protein</fullName>
    </submittedName>
</protein>
<evidence type="ECO:0000313" key="2">
    <source>
        <dbReference type="EMBL" id="KAF7195812.1"/>
    </source>
</evidence>
<feature type="non-terminal residue" evidence="2">
    <location>
        <position position="1"/>
    </location>
</feature>
<evidence type="ECO:0000256" key="1">
    <source>
        <dbReference type="SAM" id="Coils"/>
    </source>
</evidence>
<organism evidence="2 3">
    <name type="scientific">Pseudocercospora fuligena</name>
    <dbReference type="NCBI Taxonomy" id="685502"/>
    <lineage>
        <taxon>Eukaryota</taxon>
        <taxon>Fungi</taxon>
        <taxon>Dikarya</taxon>
        <taxon>Ascomycota</taxon>
        <taxon>Pezizomycotina</taxon>
        <taxon>Dothideomycetes</taxon>
        <taxon>Dothideomycetidae</taxon>
        <taxon>Mycosphaerellales</taxon>
        <taxon>Mycosphaerellaceae</taxon>
        <taxon>Pseudocercospora</taxon>
    </lineage>
</organism>
<evidence type="ECO:0000313" key="3">
    <source>
        <dbReference type="Proteomes" id="UP000660729"/>
    </source>
</evidence>
<dbReference type="OrthoDB" id="10461536at2759"/>
<dbReference type="AlphaFoldDB" id="A0A8H6RR97"/>
<gene>
    <name evidence="2" type="ORF">HII31_02829</name>
</gene>
<reference evidence="2" key="1">
    <citation type="submission" date="2020-04" db="EMBL/GenBank/DDBJ databases">
        <title>Draft genome resource of the tomato pathogen Pseudocercospora fuligena.</title>
        <authorList>
            <person name="Zaccaron A."/>
        </authorList>
    </citation>
    <scope>NUCLEOTIDE SEQUENCE</scope>
    <source>
        <strain evidence="2">PF001</strain>
    </source>
</reference>
<accession>A0A8H6RR97</accession>
<name>A0A8H6RR97_9PEZI</name>
<keyword evidence="1" id="KW-0175">Coiled coil</keyword>
<dbReference type="EMBL" id="JABCIY010000036">
    <property type="protein sequence ID" value="KAF7195812.1"/>
    <property type="molecule type" value="Genomic_DNA"/>
</dbReference>
<dbReference type="Proteomes" id="UP000660729">
    <property type="component" value="Unassembled WGS sequence"/>
</dbReference>
<proteinExistence type="predicted"/>
<keyword evidence="3" id="KW-1185">Reference proteome</keyword>
<sequence>HTRRQRLPISVRKLSLICHSLNHNVCISWLQRMMLLHDGTLVVNNEQIALEFCGHETSPELRAQYRPPVGEQYRSFQRTMKRLEHDLNAEETKRRAKQKAREEEGEFYLSDAEDYFDNVNLRAKMKGTTATGLLDLPPEILTMIAESAAGHPDTLNRRRMKGLRLTHPLLSDLDFLKHKLFGTLTLTPDPDQLWLITKSAVKIAPYVKKVIFRPVLVDKSKAPKARQNDSNAWVKKVMKPRIDEAIESGRVQRAWVDFLDRMRSGVDIMVLCREDENKRLITSPGPTPQTFLQLVVASLAASRCNYAELDLQSCTQSAQVWQKIDSWKGLELGSLKSLRVALAMKDSMRRRSDSEKYLRDFDLESACVLRNLLRKSGSTLQSLTIETDTPSLIYSTSLPTLPPLRFLMLSQINNVDAGELASWIARLQMLGTLILRYVGLKNHRSTNDWLPVFRAVRDHHGGVQVTFHSDFVPGQHLMFSHQCGSRTNIKNDPPGYSCYSGVKVLKQYLSGARDWPNIPP</sequence>
<feature type="coiled-coil region" evidence="1">
    <location>
        <begin position="73"/>
        <end position="100"/>
    </location>
</feature>